<protein>
    <submittedName>
        <fullName evidence="2">Uncharacterized protein</fullName>
    </submittedName>
</protein>
<keyword evidence="1" id="KW-0472">Membrane</keyword>
<proteinExistence type="predicted"/>
<accession>X1JKR0</accession>
<feature type="transmembrane region" description="Helical" evidence="1">
    <location>
        <begin position="59"/>
        <end position="80"/>
    </location>
</feature>
<name>X1JKR0_9ZZZZ</name>
<comment type="caution">
    <text evidence="2">The sequence shown here is derived from an EMBL/GenBank/DDBJ whole genome shotgun (WGS) entry which is preliminary data.</text>
</comment>
<sequence length="118" mass="13001">RLAERGLRSAYHIAAIAEQGPRQLRELARKLTRGRLQIQFRHENLDRFITELDRSTNRVAFAMIVAAIILGSAVILGMGVGPKVPYTENVPVLGLLGFLVAGLLGIWLAFAILRSGRL</sequence>
<feature type="transmembrane region" description="Helical" evidence="1">
    <location>
        <begin position="92"/>
        <end position="113"/>
    </location>
</feature>
<gene>
    <name evidence="2" type="ORF">S03H2_60839</name>
</gene>
<keyword evidence="1" id="KW-0812">Transmembrane</keyword>
<evidence type="ECO:0000313" key="2">
    <source>
        <dbReference type="EMBL" id="GAH78874.1"/>
    </source>
</evidence>
<feature type="non-terminal residue" evidence="2">
    <location>
        <position position="1"/>
    </location>
</feature>
<evidence type="ECO:0000256" key="1">
    <source>
        <dbReference type="SAM" id="Phobius"/>
    </source>
</evidence>
<keyword evidence="1" id="KW-1133">Transmembrane helix</keyword>
<dbReference type="AlphaFoldDB" id="X1JKR0"/>
<dbReference type="EMBL" id="BARU01039234">
    <property type="protein sequence ID" value="GAH78874.1"/>
    <property type="molecule type" value="Genomic_DNA"/>
</dbReference>
<reference evidence="2" key="1">
    <citation type="journal article" date="2014" name="Front. Microbiol.">
        <title>High frequency of phylogenetically diverse reductive dehalogenase-homologous genes in deep subseafloor sedimentary metagenomes.</title>
        <authorList>
            <person name="Kawai M."/>
            <person name="Futagami T."/>
            <person name="Toyoda A."/>
            <person name="Takaki Y."/>
            <person name="Nishi S."/>
            <person name="Hori S."/>
            <person name="Arai W."/>
            <person name="Tsubouchi T."/>
            <person name="Morono Y."/>
            <person name="Uchiyama I."/>
            <person name="Ito T."/>
            <person name="Fujiyama A."/>
            <person name="Inagaki F."/>
            <person name="Takami H."/>
        </authorList>
    </citation>
    <scope>NUCLEOTIDE SEQUENCE</scope>
    <source>
        <strain evidence="2">Expedition CK06-06</strain>
    </source>
</reference>
<organism evidence="2">
    <name type="scientific">marine sediment metagenome</name>
    <dbReference type="NCBI Taxonomy" id="412755"/>
    <lineage>
        <taxon>unclassified sequences</taxon>
        <taxon>metagenomes</taxon>
        <taxon>ecological metagenomes</taxon>
    </lineage>
</organism>